<sequence length="285" mass="33212">MFIKSLIMKTILFILILLITGCGHTPVPRYSFEQNDKIGYLVDIPSGSVTHKHFGVTIFGNFVKQYPYEWNLDKYVEKQIISTIKNKYKFNVVNLENANFTKNDLKDLITSSGDSWIINKEHENVYNKLKAMNLKAVIFITNGKQRYGEDRYIYDYGIFTYTGGDGMFAYANFYTIPKPFEEKIYIINEPSDLDILARNAYDKSVLSKKTMSNSFNMIQVTPEVENEIDFVTPKDFNNLTEAEMMPFKKKLYEYFDYKIEAIGKTLQKDDRNSTKVIYNLFPVVL</sequence>
<organism evidence="1">
    <name type="scientific">Sulfurovum sp. enrichment culture clone C5</name>
    <dbReference type="NCBI Taxonomy" id="497650"/>
    <lineage>
        <taxon>Bacteria</taxon>
        <taxon>Pseudomonadati</taxon>
        <taxon>Campylobacterota</taxon>
        <taxon>Epsilonproteobacteria</taxon>
        <taxon>Campylobacterales</taxon>
        <taxon>Sulfurovaceae</taxon>
        <taxon>Sulfurovum</taxon>
        <taxon>environmental samples</taxon>
    </lineage>
</organism>
<evidence type="ECO:0000313" key="1">
    <source>
        <dbReference type="EMBL" id="CUV66594.1"/>
    </source>
</evidence>
<gene>
    <name evidence="1" type="ORF">BN3087_920003</name>
</gene>
<dbReference type="AlphaFoldDB" id="A0A0S4XQJ6"/>
<proteinExistence type="predicted"/>
<accession>A0A0S4XQJ6</accession>
<dbReference type="EMBL" id="FAXN01000098">
    <property type="protein sequence ID" value="CUV66594.1"/>
    <property type="molecule type" value="Genomic_DNA"/>
</dbReference>
<protein>
    <recommendedName>
        <fullName evidence="2">Lipoprotein</fullName>
    </recommendedName>
</protein>
<name>A0A0S4XQJ6_9BACT</name>
<evidence type="ECO:0008006" key="2">
    <source>
        <dbReference type="Google" id="ProtNLM"/>
    </source>
</evidence>
<dbReference type="PROSITE" id="PS51257">
    <property type="entry name" value="PROKAR_LIPOPROTEIN"/>
    <property type="match status" value="1"/>
</dbReference>
<reference evidence="1" key="1">
    <citation type="submission" date="2015-11" db="EMBL/GenBank/DDBJ databases">
        <authorList>
            <person name="Zhang Y."/>
            <person name="Guo Z."/>
        </authorList>
    </citation>
    <scope>NUCLEOTIDE SEQUENCE</scope>
    <source>
        <strain evidence="1">BN30871</strain>
    </source>
</reference>